<evidence type="ECO:0000313" key="1">
    <source>
        <dbReference type="EMBL" id="CRL46836.1"/>
    </source>
</evidence>
<gene>
    <name evidence="1" type="ORF">SGGMMB4_05800</name>
</gene>
<sequence>MEAYGDVSNERDIVRLRKLSCLKRDDIIDLPLDGHVSFRGKNGVKGEVVMRNGKILGFAWGALRADPTCWLP</sequence>
<reference evidence="2" key="1">
    <citation type="submission" date="2015-05" db="EMBL/GenBank/DDBJ databases">
        <authorList>
            <person name="Goodhead I."/>
        </authorList>
    </citation>
    <scope>NUCLEOTIDE SEQUENCE [LARGE SCALE GENOMIC DNA]</scope>
    <source>
        <strain evidence="2">morsitans</strain>
        <plasmid evidence="2">psg1</plasmid>
    </source>
</reference>
<protein>
    <submittedName>
        <fullName evidence="1">Bacterial conjugation TrbI-like protein</fullName>
    </submittedName>
</protein>
<organism evidence="1 2">
    <name type="scientific">Sodalis glossinidius (strain morsitans)</name>
    <dbReference type="NCBI Taxonomy" id="343509"/>
    <lineage>
        <taxon>Bacteria</taxon>
        <taxon>Pseudomonadati</taxon>
        <taxon>Pseudomonadota</taxon>
        <taxon>Gammaproteobacteria</taxon>
        <taxon>Enterobacterales</taxon>
        <taxon>Bruguierivoracaceae</taxon>
        <taxon>Sodalis</taxon>
    </lineage>
</organism>
<name>A0A193QNU5_SODGM</name>
<geneLocation type="plasmid" evidence="2">
    <name>psg1</name>
</geneLocation>
<dbReference type="AlphaFoldDB" id="A0A193QNU5"/>
<dbReference type="Proteomes" id="UP000245838">
    <property type="component" value="Plasmid psg1"/>
</dbReference>
<accession>A0A193QNU5</accession>
<dbReference type="EMBL" id="LN854558">
    <property type="protein sequence ID" value="CRL46836.1"/>
    <property type="molecule type" value="Genomic_DNA"/>
</dbReference>
<proteinExistence type="predicted"/>
<evidence type="ECO:0000313" key="2">
    <source>
        <dbReference type="Proteomes" id="UP000245838"/>
    </source>
</evidence>